<evidence type="ECO:0000256" key="3">
    <source>
        <dbReference type="ARBA" id="ARBA00022448"/>
    </source>
</evidence>
<dbReference type="Gene3D" id="3.40.50.300">
    <property type="entry name" value="P-loop containing nucleotide triphosphate hydrolases"/>
    <property type="match status" value="1"/>
</dbReference>
<evidence type="ECO:0000313" key="9">
    <source>
        <dbReference type="EMBL" id="NNH03111.1"/>
    </source>
</evidence>
<dbReference type="InterPro" id="IPR003439">
    <property type="entry name" value="ABC_transporter-like_ATP-bd"/>
</dbReference>
<sequence>MSIHENTLLSVEDLSIAIPGADGPVPLVDGVSFSMGSGEARAIVGESGSGKTLTAMAVMGLLDRRRLDVTGRVVLAGVDLLALDERGMRAQRGRVVALVPQDPMTALNPTFTIGQQLVETIRIHSALNEREARRRAVELLELVQITRAADRLDSYAHEFSGGMRQRVMIALALSGNPRLIIADEATSALDATTQAQIVLFLRELCRTTGTALLFITHDLGVVGDLCQTVNVMYAGRIVESGTVRDVFRTPSSRYSARLLSAAPDASQRRKSRLLTIEGTAPRPGTLTRGCRFSPRCADARDVCREQEPVLSIRAATHQARCWATDEGGWMR</sequence>
<protein>
    <submittedName>
        <fullName evidence="9">ABC transporter ATP-binding protein</fullName>
    </submittedName>
</protein>
<name>A0A7Y2LYD4_9MICO</name>
<feature type="domain" description="ABC transporter" evidence="8">
    <location>
        <begin position="9"/>
        <end position="259"/>
    </location>
</feature>
<accession>A0A7Y2LYD4</accession>
<comment type="caution">
    <text evidence="9">The sequence shown here is derived from an EMBL/GenBank/DDBJ whole genome shotgun (WGS) entry which is preliminary data.</text>
</comment>
<dbReference type="InterPro" id="IPR050388">
    <property type="entry name" value="ABC_Ni/Peptide_Import"/>
</dbReference>
<dbReference type="NCBIfam" id="TIGR01727">
    <property type="entry name" value="oligo_HPY"/>
    <property type="match status" value="1"/>
</dbReference>
<dbReference type="SUPFAM" id="SSF52540">
    <property type="entry name" value="P-loop containing nucleoside triphosphate hydrolases"/>
    <property type="match status" value="1"/>
</dbReference>
<dbReference type="InterPro" id="IPR027417">
    <property type="entry name" value="P-loop_NTPase"/>
</dbReference>
<dbReference type="GO" id="GO:0005524">
    <property type="term" value="F:ATP binding"/>
    <property type="evidence" value="ECO:0007669"/>
    <property type="project" value="UniProtKB-KW"/>
</dbReference>
<dbReference type="GO" id="GO:0016887">
    <property type="term" value="F:ATP hydrolysis activity"/>
    <property type="evidence" value="ECO:0007669"/>
    <property type="project" value="InterPro"/>
</dbReference>
<dbReference type="PROSITE" id="PS50893">
    <property type="entry name" value="ABC_TRANSPORTER_2"/>
    <property type="match status" value="1"/>
</dbReference>
<dbReference type="InterPro" id="IPR017871">
    <property type="entry name" value="ABC_transporter-like_CS"/>
</dbReference>
<dbReference type="EMBL" id="JABEMB010000003">
    <property type="protein sequence ID" value="NNH03111.1"/>
    <property type="molecule type" value="Genomic_DNA"/>
</dbReference>
<keyword evidence="5" id="KW-0547">Nucleotide-binding</keyword>
<evidence type="ECO:0000259" key="8">
    <source>
        <dbReference type="PROSITE" id="PS50893"/>
    </source>
</evidence>
<dbReference type="Pfam" id="PF00005">
    <property type="entry name" value="ABC_tran"/>
    <property type="match status" value="1"/>
</dbReference>
<comment type="subcellular location">
    <subcellularLocation>
        <location evidence="1">Cell membrane</location>
        <topology evidence="1">Peripheral membrane protein</topology>
    </subcellularLocation>
</comment>
<organism evidence="9 10">
    <name type="scientific">Microbacterium ulmi</name>
    <dbReference type="NCBI Taxonomy" id="179095"/>
    <lineage>
        <taxon>Bacteria</taxon>
        <taxon>Bacillati</taxon>
        <taxon>Actinomycetota</taxon>
        <taxon>Actinomycetes</taxon>
        <taxon>Micrococcales</taxon>
        <taxon>Microbacteriaceae</taxon>
        <taxon>Microbacterium</taxon>
    </lineage>
</organism>
<keyword evidence="6 9" id="KW-0067">ATP-binding</keyword>
<evidence type="ECO:0000256" key="2">
    <source>
        <dbReference type="ARBA" id="ARBA00005417"/>
    </source>
</evidence>
<dbReference type="PROSITE" id="PS00211">
    <property type="entry name" value="ABC_TRANSPORTER_1"/>
    <property type="match status" value="1"/>
</dbReference>
<dbReference type="GO" id="GO:0005886">
    <property type="term" value="C:plasma membrane"/>
    <property type="evidence" value="ECO:0007669"/>
    <property type="project" value="UniProtKB-SubCell"/>
</dbReference>
<dbReference type="RefSeq" id="WP_167034661.1">
    <property type="nucleotide sequence ID" value="NZ_BAAANA010000002.1"/>
</dbReference>
<evidence type="ECO:0000256" key="5">
    <source>
        <dbReference type="ARBA" id="ARBA00022741"/>
    </source>
</evidence>
<keyword evidence="4" id="KW-1003">Cell membrane</keyword>
<dbReference type="FunFam" id="3.40.50.300:FF:000016">
    <property type="entry name" value="Oligopeptide ABC transporter ATP-binding component"/>
    <property type="match status" value="1"/>
</dbReference>
<dbReference type="Pfam" id="PF08352">
    <property type="entry name" value="oligo_HPY"/>
    <property type="match status" value="1"/>
</dbReference>
<dbReference type="CDD" id="cd03257">
    <property type="entry name" value="ABC_NikE_OppD_transporters"/>
    <property type="match status" value="1"/>
</dbReference>
<dbReference type="GO" id="GO:0015833">
    <property type="term" value="P:peptide transport"/>
    <property type="evidence" value="ECO:0007669"/>
    <property type="project" value="InterPro"/>
</dbReference>
<dbReference type="AlphaFoldDB" id="A0A7Y2LYD4"/>
<keyword evidence="7" id="KW-0472">Membrane</keyword>
<gene>
    <name evidence="9" type="ORF">HLA99_04500</name>
</gene>
<dbReference type="PANTHER" id="PTHR43297">
    <property type="entry name" value="OLIGOPEPTIDE TRANSPORT ATP-BINDING PROTEIN APPD"/>
    <property type="match status" value="1"/>
</dbReference>
<keyword evidence="10" id="KW-1185">Reference proteome</keyword>
<proteinExistence type="inferred from homology"/>
<dbReference type="SMART" id="SM00382">
    <property type="entry name" value="AAA"/>
    <property type="match status" value="1"/>
</dbReference>
<evidence type="ECO:0000313" key="10">
    <source>
        <dbReference type="Proteomes" id="UP000543598"/>
    </source>
</evidence>
<dbReference type="InterPro" id="IPR003593">
    <property type="entry name" value="AAA+_ATPase"/>
</dbReference>
<keyword evidence="3" id="KW-0813">Transport</keyword>
<dbReference type="Proteomes" id="UP000543598">
    <property type="component" value="Unassembled WGS sequence"/>
</dbReference>
<evidence type="ECO:0000256" key="4">
    <source>
        <dbReference type="ARBA" id="ARBA00022475"/>
    </source>
</evidence>
<reference evidence="9 10" key="1">
    <citation type="submission" date="2020-05" db="EMBL/GenBank/DDBJ databases">
        <title>MicrobeNet Type strains.</title>
        <authorList>
            <person name="Nicholson A.C."/>
        </authorList>
    </citation>
    <scope>NUCLEOTIDE SEQUENCE [LARGE SCALE GENOMIC DNA]</scope>
    <source>
        <strain evidence="9 10">JCM 14282</strain>
    </source>
</reference>
<evidence type="ECO:0000256" key="6">
    <source>
        <dbReference type="ARBA" id="ARBA00022840"/>
    </source>
</evidence>
<evidence type="ECO:0000256" key="1">
    <source>
        <dbReference type="ARBA" id="ARBA00004202"/>
    </source>
</evidence>
<dbReference type="PANTHER" id="PTHR43297:SF2">
    <property type="entry name" value="DIPEPTIDE TRANSPORT ATP-BINDING PROTEIN DPPD"/>
    <property type="match status" value="1"/>
</dbReference>
<comment type="similarity">
    <text evidence="2">Belongs to the ABC transporter superfamily.</text>
</comment>
<evidence type="ECO:0000256" key="7">
    <source>
        <dbReference type="ARBA" id="ARBA00023136"/>
    </source>
</evidence>
<dbReference type="InterPro" id="IPR013563">
    <property type="entry name" value="Oligopep_ABC_C"/>
</dbReference>